<keyword evidence="2" id="KW-1185">Reference proteome</keyword>
<dbReference type="PANTHER" id="PTHR37171">
    <property type="entry name" value="SERINE/THREONINE-PROTEIN KINASE YRZF-RELATED"/>
    <property type="match status" value="1"/>
</dbReference>
<dbReference type="InterPro" id="IPR011009">
    <property type="entry name" value="Kinase-like_dom_sf"/>
</dbReference>
<sequence length="225" mass="26697">MLIELLGREMHNYLISQEELERFKGFLEKRGIKVEKFYSKGTTSLIFLGKWRNKEVIIKLERPDTPRKNLQKEANILRVLKGHEISPLLIDYGMFENREFLVREFAIGKPLLYTTPEKDHLLQILEETYKLDLLRIDHGQIQGGKHIIIGDRVWIIDFEKASLRRKPKNVTTAMAMIFLNNNVISKRVREKFKINPMFLETLRKELKQYKETKNIEKIKELLCSL</sequence>
<dbReference type="SUPFAM" id="SSF56112">
    <property type="entry name" value="Protein kinase-like (PK-like)"/>
    <property type="match status" value="1"/>
</dbReference>
<dbReference type="Gene3D" id="3.30.200.20">
    <property type="entry name" value="Phosphorylase Kinase, domain 1"/>
    <property type="match status" value="1"/>
</dbReference>
<organism evidence="1 2">
    <name type="scientific">Thermococcus sibiricus (strain DSM 12597 / MM 739)</name>
    <dbReference type="NCBI Taxonomy" id="604354"/>
    <lineage>
        <taxon>Archaea</taxon>
        <taxon>Methanobacteriati</taxon>
        <taxon>Methanobacteriota</taxon>
        <taxon>Thermococci</taxon>
        <taxon>Thermococcales</taxon>
        <taxon>Thermococcaceae</taxon>
        <taxon>Thermococcus</taxon>
    </lineage>
</organism>
<dbReference type="AlphaFoldDB" id="C6A3A8"/>
<dbReference type="EMBL" id="CP001463">
    <property type="protein sequence ID" value="ACS90103.1"/>
    <property type="molecule type" value="Genomic_DNA"/>
</dbReference>
<dbReference type="STRING" id="604354.TSIB_1047"/>
<dbReference type="HOGENOM" id="CLU_095575_1_0_2"/>
<evidence type="ECO:0000313" key="1">
    <source>
        <dbReference type="EMBL" id="ACS90103.1"/>
    </source>
</evidence>
<evidence type="ECO:0008006" key="3">
    <source>
        <dbReference type="Google" id="ProtNLM"/>
    </source>
</evidence>
<dbReference type="InterPro" id="IPR052396">
    <property type="entry name" value="Meiotic_Drive_Suppr_Kinase"/>
</dbReference>
<evidence type="ECO:0000313" key="2">
    <source>
        <dbReference type="Proteomes" id="UP000009079"/>
    </source>
</evidence>
<proteinExistence type="predicted"/>
<dbReference type="eggNOG" id="arCOG01182">
    <property type="taxonomic scope" value="Archaea"/>
</dbReference>
<protein>
    <recommendedName>
        <fullName evidence="3">Serine/threonine protein kinase</fullName>
    </recommendedName>
</protein>
<gene>
    <name evidence="1" type="ordered locus">TSIB_1047</name>
</gene>
<dbReference type="PANTHER" id="PTHR37171:SF1">
    <property type="entry name" value="SERINE_THREONINE-PROTEIN KINASE YRZF-RELATED"/>
    <property type="match status" value="1"/>
</dbReference>
<reference evidence="1 2" key="1">
    <citation type="journal article" date="2009" name="Appl. Environ. Microbiol.">
        <title>Metabolic versatility and indigenous origin of the archaeon Thermococcus sibiricus, isolated from a siberian oil reservoir, as revealed by genome analysis.</title>
        <authorList>
            <person name="Mardanov A.V."/>
            <person name="Ravin N.V."/>
            <person name="Svetlitchnyi V.A."/>
            <person name="Beletsky A.V."/>
            <person name="Miroshnichenko M.L."/>
            <person name="Bonch-Osmolovskaya E.A."/>
            <person name="Skryabin K.G."/>
        </authorList>
    </citation>
    <scope>NUCLEOTIDE SEQUENCE [LARGE SCALE GENOMIC DNA]</scope>
    <source>
        <strain evidence="2">DSM 12597 / MM 739</strain>
    </source>
</reference>
<dbReference type="Proteomes" id="UP000009079">
    <property type="component" value="Chromosome"/>
</dbReference>
<accession>C6A3A8</accession>
<name>C6A3A8_THESM</name>
<dbReference type="KEGG" id="tsi:TSIB_1047"/>